<name>A0A5B7JWJ0_PORTR</name>
<dbReference type="SUPFAM" id="SSF57625">
    <property type="entry name" value="Invertebrate chitin-binding proteins"/>
    <property type="match status" value="1"/>
</dbReference>
<accession>A0A5B7JWJ0</accession>
<dbReference type="OrthoDB" id="6020543at2759"/>
<evidence type="ECO:0000259" key="2">
    <source>
        <dbReference type="PROSITE" id="PS50940"/>
    </source>
</evidence>
<comment type="caution">
    <text evidence="3">The sequence shown here is derived from an EMBL/GenBank/DDBJ whole genome shotgun (WGS) entry which is preliminary data.</text>
</comment>
<feature type="domain" description="Chitin-binding type-2" evidence="2">
    <location>
        <begin position="30"/>
        <end position="74"/>
    </location>
</feature>
<dbReference type="InterPro" id="IPR002557">
    <property type="entry name" value="Chitin-bd_dom"/>
</dbReference>
<keyword evidence="1" id="KW-0732">Signal</keyword>
<dbReference type="InterPro" id="IPR036508">
    <property type="entry name" value="Chitin-bd_dom_sf"/>
</dbReference>
<dbReference type="Proteomes" id="UP000324222">
    <property type="component" value="Unassembled WGS sequence"/>
</dbReference>
<gene>
    <name evidence="3" type="ORF">E2C01_094598</name>
</gene>
<sequence>MRNFLLLVVVLAVASLAAAQTGIPCPDSVNRQCPTSAGTALFLPHPNDCSKYCECVMEGLAYELQCPDGLMWDEVDCGSRPKP</sequence>
<reference evidence="3 4" key="1">
    <citation type="submission" date="2019-05" db="EMBL/GenBank/DDBJ databases">
        <title>Another draft genome of Portunus trituberculatus and its Hox gene families provides insights of decapod evolution.</title>
        <authorList>
            <person name="Jeong J.-H."/>
            <person name="Song I."/>
            <person name="Kim S."/>
            <person name="Choi T."/>
            <person name="Kim D."/>
            <person name="Ryu S."/>
            <person name="Kim W."/>
        </authorList>
    </citation>
    <scope>NUCLEOTIDE SEQUENCE [LARGE SCALE GENOMIC DNA]</scope>
    <source>
        <tissue evidence="3">Muscle</tissue>
    </source>
</reference>
<feature type="chain" id="PRO_5022923226" description="Chitin-binding type-2 domain-containing protein" evidence="1">
    <location>
        <begin position="20"/>
        <end position="83"/>
    </location>
</feature>
<evidence type="ECO:0000313" key="4">
    <source>
        <dbReference type="Proteomes" id="UP000324222"/>
    </source>
</evidence>
<proteinExistence type="predicted"/>
<evidence type="ECO:0000313" key="3">
    <source>
        <dbReference type="EMBL" id="MPC99199.1"/>
    </source>
</evidence>
<dbReference type="GO" id="GO:0008061">
    <property type="term" value="F:chitin binding"/>
    <property type="evidence" value="ECO:0007669"/>
    <property type="project" value="InterPro"/>
</dbReference>
<dbReference type="SMART" id="SM00494">
    <property type="entry name" value="ChtBD2"/>
    <property type="match status" value="1"/>
</dbReference>
<evidence type="ECO:0000256" key="1">
    <source>
        <dbReference type="SAM" id="SignalP"/>
    </source>
</evidence>
<dbReference type="EMBL" id="VSRR010117377">
    <property type="protein sequence ID" value="MPC99199.1"/>
    <property type="molecule type" value="Genomic_DNA"/>
</dbReference>
<feature type="signal peptide" evidence="1">
    <location>
        <begin position="1"/>
        <end position="19"/>
    </location>
</feature>
<dbReference type="GO" id="GO:0005576">
    <property type="term" value="C:extracellular region"/>
    <property type="evidence" value="ECO:0007669"/>
    <property type="project" value="InterPro"/>
</dbReference>
<dbReference type="Gene3D" id="2.170.140.10">
    <property type="entry name" value="Chitin binding domain"/>
    <property type="match status" value="1"/>
</dbReference>
<organism evidence="3 4">
    <name type="scientific">Portunus trituberculatus</name>
    <name type="common">Swimming crab</name>
    <name type="synonym">Neptunus trituberculatus</name>
    <dbReference type="NCBI Taxonomy" id="210409"/>
    <lineage>
        <taxon>Eukaryota</taxon>
        <taxon>Metazoa</taxon>
        <taxon>Ecdysozoa</taxon>
        <taxon>Arthropoda</taxon>
        <taxon>Crustacea</taxon>
        <taxon>Multicrustacea</taxon>
        <taxon>Malacostraca</taxon>
        <taxon>Eumalacostraca</taxon>
        <taxon>Eucarida</taxon>
        <taxon>Decapoda</taxon>
        <taxon>Pleocyemata</taxon>
        <taxon>Brachyura</taxon>
        <taxon>Eubrachyura</taxon>
        <taxon>Portunoidea</taxon>
        <taxon>Portunidae</taxon>
        <taxon>Portuninae</taxon>
        <taxon>Portunus</taxon>
    </lineage>
</organism>
<dbReference type="PROSITE" id="PS50940">
    <property type="entry name" value="CHIT_BIND_II"/>
    <property type="match status" value="1"/>
</dbReference>
<dbReference type="AlphaFoldDB" id="A0A5B7JWJ0"/>
<dbReference type="Pfam" id="PF01607">
    <property type="entry name" value="CBM_14"/>
    <property type="match status" value="1"/>
</dbReference>
<protein>
    <recommendedName>
        <fullName evidence="2">Chitin-binding type-2 domain-containing protein</fullName>
    </recommendedName>
</protein>
<keyword evidence="4" id="KW-1185">Reference proteome</keyword>